<keyword evidence="4 5" id="KW-0648">Protein biosynthesis</keyword>
<dbReference type="FunFam" id="2.30.310.10:FF:000004">
    <property type="entry name" value="Fibronectin-binding protein A"/>
    <property type="match status" value="1"/>
</dbReference>
<comment type="function">
    <text evidence="5">Key component of the ribosome quality control system (RQC), a ribosome-associated complex that mediates the extraction of incompletely synthesized nascent chains from stalled ribosomes and their subsequent degradation. RqcH recruits Ala-charged tRNA, and with RqcP directs the elongation of stalled nascent chains on 50S ribosomal subunits, leading to non-templated C-terminal alanine extensions (Ala tail). The Ala tail promotes nascent chain degradation. May add between 1 and at least 8 Ala residues. Binds to stalled 50S ribosomal subunits.</text>
</comment>
<dbReference type="STRING" id="322505.SAMN04487836_10128"/>
<evidence type="ECO:0000256" key="3">
    <source>
        <dbReference type="ARBA" id="ARBA00022884"/>
    </source>
</evidence>
<comment type="similarity">
    <text evidence="5">Belongs to the NEMF family.</text>
</comment>
<dbReference type="OrthoDB" id="9766163at2"/>
<proteinExistence type="inferred from homology"/>
<keyword evidence="2 5" id="KW-0699">rRNA-binding</keyword>
<dbReference type="Gene3D" id="2.30.310.10">
    <property type="entry name" value="ibrinogen binding protein from staphylococcus aureus domain"/>
    <property type="match status" value="1"/>
</dbReference>
<keyword evidence="8" id="KW-1185">Reference proteome</keyword>
<dbReference type="PANTHER" id="PTHR15239">
    <property type="entry name" value="NUCLEAR EXPORT MEDIATOR FACTOR NEMF"/>
    <property type="match status" value="1"/>
</dbReference>
<evidence type="ECO:0000256" key="4">
    <source>
        <dbReference type="ARBA" id="ARBA00022917"/>
    </source>
</evidence>
<keyword evidence="1 5" id="KW-0820">tRNA-binding</keyword>
<protein>
    <recommendedName>
        <fullName evidence="5">Rqc2 homolog RqcH</fullName>
        <shortName evidence="5">RqcH</shortName>
    </recommendedName>
</protein>
<dbReference type="HAMAP" id="MF_00844_B">
    <property type="entry name" value="RqcH_B"/>
    <property type="match status" value="1"/>
</dbReference>
<dbReference type="GO" id="GO:0019843">
    <property type="term" value="F:rRNA binding"/>
    <property type="evidence" value="ECO:0007669"/>
    <property type="project" value="UniProtKB-UniRule"/>
</dbReference>
<feature type="domain" description="NFACT RNA-binding" evidence="6">
    <location>
        <begin position="426"/>
        <end position="515"/>
    </location>
</feature>
<evidence type="ECO:0000259" key="6">
    <source>
        <dbReference type="Pfam" id="PF05670"/>
    </source>
</evidence>
<gene>
    <name evidence="5" type="primary">rqcH</name>
    <name evidence="7" type="ORF">SAMN04487834_10585</name>
</gene>
<keyword evidence="3 5" id="KW-0694">RNA-binding</keyword>
<comment type="subunit">
    <text evidence="5">Associates with stalled 50S ribosomal subunits. Binds to RqcP.</text>
</comment>
<dbReference type="GO" id="GO:1990112">
    <property type="term" value="C:RQC complex"/>
    <property type="evidence" value="ECO:0007669"/>
    <property type="project" value="TreeGrafter"/>
</dbReference>
<dbReference type="Proteomes" id="UP000183028">
    <property type="component" value="Unassembled WGS sequence"/>
</dbReference>
<dbReference type="RefSeq" id="WP_074732593.1">
    <property type="nucleotide sequence ID" value="NZ_FNYK01000058.1"/>
</dbReference>
<dbReference type="GO" id="GO:0000049">
    <property type="term" value="F:tRNA binding"/>
    <property type="evidence" value="ECO:0007669"/>
    <property type="project" value="UniProtKB-UniRule"/>
</dbReference>
<dbReference type="PANTHER" id="PTHR15239:SF6">
    <property type="entry name" value="RIBOSOME QUALITY CONTROL COMPLEX SUBUNIT NEMF"/>
    <property type="match status" value="1"/>
</dbReference>
<dbReference type="InterPro" id="IPR051608">
    <property type="entry name" value="RQC_Subunit_NEMF"/>
</dbReference>
<sequence>MAFDGIVLNAVTKKLKEEIESGRISKLYAISQYELLMVIRAHNKNKKFLVSIHPTYARIQLTNLDYPTPDFPDAMTMLMRKHMEGSFIEKIEQIGLDRIVKMTLRGRNEFKDQVTLYLYIEIMGKHSNFTLTDENNRIIECLKRVSPSESMRFLQPGITYHLPPLIEKKNPFTQDYIPSDNLITIYEGFSKDLAVEVKYRIEKGESFQSIMSQLESSEHLYIIKTAKKDYYHIIPLTNISENAACYPLFEGLDLFYDSLDQRDRIKQQTNDLMRYIKNEYTKNVNKLHKLEKTLFDSQNSDDYRIKGDLLYASLDKVHKGMKEVVVDNYYDGTKMTIELDVRFDGKGNANRYYNKYQKAKNSLKVLEEQIRLTKEEIDYFDTLNTSIEQADYYDALEIKEELEGLGYLKKKQVKKLHKKKKEPHYTTFITKDGIAIYVGKNNLQNDYLTFKKANRFDMWFHVKDMPGSHVIVHSQNLDEYTIRLAAKIAAYYSKGRLSSSVPVNYAQVRTLKKPHSNKPGLVLLSNYKTIYIDPDDTFLTEVMKKKNG</sequence>
<evidence type="ECO:0000256" key="5">
    <source>
        <dbReference type="HAMAP-Rule" id="MF_00844"/>
    </source>
</evidence>
<dbReference type="GO" id="GO:0072344">
    <property type="term" value="P:rescue of stalled ribosome"/>
    <property type="evidence" value="ECO:0007669"/>
    <property type="project" value="UniProtKB-UniRule"/>
</dbReference>
<reference evidence="8" key="1">
    <citation type="submission" date="2016-10" db="EMBL/GenBank/DDBJ databases">
        <authorList>
            <person name="Varghese N."/>
        </authorList>
    </citation>
    <scope>NUCLEOTIDE SEQUENCE [LARGE SCALE GENOMIC DNA]</scope>
    <source>
        <strain evidence="8">DSM 20406</strain>
    </source>
</reference>
<feature type="coiled-coil region" evidence="5">
    <location>
        <begin position="349"/>
        <end position="376"/>
    </location>
</feature>
<dbReference type="AlphaFoldDB" id="A0A1H6W3A2"/>
<evidence type="ECO:0000256" key="1">
    <source>
        <dbReference type="ARBA" id="ARBA00022555"/>
    </source>
</evidence>
<evidence type="ECO:0000313" key="7">
    <source>
        <dbReference type="EMBL" id="SEJ11383.1"/>
    </source>
</evidence>
<dbReference type="Pfam" id="PF05670">
    <property type="entry name" value="NFACT-R_1"/>
    <property type="match status" value="1"/>
</dbReference>
<dbReference type="Pfam" id="PF05833">
    <property type="entry name" value="NFACT_N"/>
    <property type="match status" value="1"/>
</dbReference>
<dbReference type="GO" id="GO:0043023">
    <property type="term" value="F:ribosomal large subunit binding"/>
    <property type="evidence" value="ECO:0007669"/>
    <property type="project" value="UniProtKB-UniRule"/>
</dbReference>
<name>A0A1H6W3A2_9FIRM</name>
<dbReference type="EMBL" id="FNYK01000058">
    <property type="protein sequence ID" value="SEJ11383.1"/>
    <property type="molecule type" value="Genomic_DNA"/>
</dbReference>
<evidence type="ECO:0000313" key="8">
    <source>
        <dbReference type="Proteomes" id="UP000183028"/>
    </source>
</evidence>
<accession>A0A1H6W3A2</accession>
<dbReference type="eggNOG" id="COG1293">
    <property type="taxonomic scope" value="Bacteria"/>
</dbReference>
<evidence type="ECO:0000256" key="2">
    <source>
        <dbReference type="ARBA" id="ARBA00022730"/>
    </source>
</evidence>
<dbReference type="InterPro" id="IPR008532">
    <property type="entry name" value="NFACT_RNA-bd"/>
</dbReference>
<organism evidence="7 8">
    <name type="scientific">Sharpea azabuensis</name>
    <dbReference type="NCBI Taxonomy" id="322505"/>
    <lineage>
        <taxon>Bacteria</taxon>
        <taxon>Bacillati</taxon>
        <taxon>Bacillota</taxon>
        <taxon>Erysipelotrichia</taxon>
        <taxon>Erysipelotrichales</taxon>
        <taxon>Coprobacillaceae</taxon>
        <taxon>Sharpea</taxon>
    </lineage>
</organism>
<keyword evidence="5" id="KW-0175">Coiled coil</keyword>
<dbReference type="InterPro" id="IPR043682">
    <property type="entry name" value="RqcH_bacterial"/>
</dbReference>